<dbReference type="Proteomes" id="UP000199672">
    <property type="component" value="Unassembled WGS sequence"/>
</dbReference>
<accession>A0A1I1WRU6</accession>
<protein>
    <submittedName>
        <fullName evidence="1">Uncharacterized protein</fullName>
    </submittedName>
</protein>
<organism evidence="1 2">
    <name type="scientific">Flavobacterium phragmitis</name>
    <dbReference type="NCBI Taxonomy" id="739143"/>
    <lineage>
        <taxon>Bacteria</taxon>
        <taxon>Pseudomonadati</taxon>
        <taxon>Bacteroidota</taxon>
        <taxon>Flavobacteriia</taxon>
        <taxon>Flavobacteriales</taxon>
        <taxon>Flavobacteriaceae</taxon>
        <taxon>Flavobacterium</taxon>
    </lineage>
</organism>
<name>A0A1I1WRU6_9FLAO</name>
<sequence length="39" mass="4818">MAVVLFFLYNKYIKNTEYLSLKNILIAQQFEPKIYRAWF</sequence>
<proteinExistence type="predicted"/>
<keyword evidence="2" id="KW-1185">Reference proteome</keyword>
<evidence type="ECO:0000313" key="1">
    <source>
        <dbReference type="EMBL" id="SFD97856.1"/>
    </source>
</evidence>
<dbReference type="STRING" id="739143.SAMN05216297_11710"/>
<dbReference type="AlphaFoldDB" id="A0A1I1WRU6"/>
<evidence type="ECO:0000313" key="2">
    <source>
        <dbReference type="Proteomes" id="UP000199672"/>
    </source>
</evidence>
<dbReference type="EMBL" id="FOMH01000017">
    <property type="protein sequence ID" value="SFD97856.1"/>
    <property type="molecule type" value="Genomic_DNA"/>
</dbReference>
<gene>
    <name evidence="1" type="ORF">SAMN05216297_11710</name>
</gene>
<reference evidence="2" key="1">
    <citation type="submission" date="2016-10" db="EMBL/GenBank/DDBJ databases">
        <authorList>
            <person name="Varghese N."/>
            <person name="Submissions S."/>
        </authorList>
    </citation>
    <scope>NUCLEOTIDE SEQUENCE [LARGE SCALE GENOMIC DNA]</scope>
    <source>
        <strain evidence="2">CGMCC 1.10370</strain>
    </source>
</reference>